<sequence>MIRSALALATLAFAAGCAAPVPVADTQPAAQAPQGQCQADAAQTLVGQQLSSVLVEEARKASGAGSARVLRPGQAITMEFNPFRVNVEVNRREVVTAIRCG</sequence>
<gene>
    <name evidence="2" type="ORF">GCM10009097_21040</name>
</gene>
<dbReference type="EMBL" id="BAAAEN010000006">
    <property type="protein sequence ID" value="GAA0503975.1"/>
    <property type="molecule type" value="Genomic_DNA"/>
</dbReference>
<organism evidence="2 3">
    <name type="scientific">Pigmentiphaga daeguensis</name>
    <dbReference type="NCBI Taxonomy" id="414049"/>
    <lineage>
        <taxon>Bacteria</taxon>
        <taxon>Pseudomonadati</taxon>
        <taxon>Pseudomonadota</taxon>
        <taxon>Betaproteobacteria</taxon>
        <taxon>Burkholderiales</taxon>
        <taxon>Alcaligenaceae</taxon>
        <taxon>Pigmentiphaga</taxon>
    </lineage>
</organism>
<feature type="chain" id="PRO_5045588600" description="Peptidase inhibitor I78 family protein" evidence="1">
    <location>
        <begin position="19"/>
        <end position="101"/>
    </location>
</feature>
<proteinExistence type="predicted"/>
<dbReference type="Pfam" id="PF11720">
    <property type="entry name" value="Inhibitor_I78"/>
    <property type="match status" value="1"/>
</dbReference>
<feature type="signal peptide" evidence="1">
    <location>
        <begin position="1"/>
        <end position="18"/>
    </location>
</feature>
<name>A0ABP3LMQ8_9BURK</name>
<keyword evidence="3" id="KW-1185">Reference proteome</keyword>
<comment type="caution">
    <text evidence="2">The sequence shown here is derived from an EMBL/GenBank/DDBJ whole genome shotgun (WGS) entry which is preliminary data.</text>
</comment>
<evidence type="ECO:0000313" key="2">
    <source>
        <dbReference type="EMBL" id="GAA0503975.1"/>
    </source>
</evidence>
<dbReference type="PROSITE" id="PS51257">
    <property type="entry name" value="PROKAR_LIPOPROTEIN"/>
    <property type="match status" value="1"/>
</dbReference>
<dbReference type="PANTHER" id="PTHR39600:SF1">
    <property type="entry name" value="PEPTIDASE INHIBITOR I78 FAMILY PROTEIN"/>
    <property type="match status" value="1"/>
</dbReference>
<dbReference type="Gene3D" id="3.30.10.10">
    <property type="entry name" value="Trypsin Inhibitor V, subunit A"/>
    <property type="match status" value="1"/>
</dbReference>
<evidence type="ECO:0008006" key="4">
    <source>
        <dbReference type="Google" id="ProtNLM"/>
    </source>
</evidence>
<evidence type="ECO:0000256" key="1">
    <source>
        <dbReference type="SAM" id="SignalP"/>
    </source>
</evidence>
<reference evidence="3" key="1">
    <citation type="journal article" date="2019" name="Int. J. Syst. Evol. Microbiol.">
        <title>The Global Catalogue of Microorganisms (GCM) 10K type strain sequencing project: providing services to taxonomists for standard genome sequencing and annotation.</title>
        <authorList>
            <consortium name="The Broad Institute Genomics Platform"/>
            <consortium name="The Broad Institute Genome Sequencing Center for Infectious Disease"/>
            <person name="Wu L."/>
            <person name="Ma J."/>
        </authorList>
    </citation>
    <scope>NUCLEOTIDE SEQUENCE [LARGE SCALE GENOMIC DNA]</scope>
    <source>
        <strain evidence="3">JCM 14330</strain>
    </source>
</reference>
<keyword evidence="1" id="KW-0732">Signal</keyword>
<protein>
    <recommendedName>
        <fullName evidence="4">Peptidase inhibitor I78 family protein</fullName>
    </recommendedName>
</protein>
<dbReference type="InterPro" id="IPR021719">
    <property type="entry name" value="Prot_inh_I78"/>
</dbReference>
<accession>A0ABP3LMQ8</accession>
<dbReference type="RefSeq" id="WP_279817892.1">
    <property type="nucleotide sequence ID" value="NZ_BAAAEN010000006.1"/>
</dbReference>
<dbReference type="Proteomes" id="UP001501706">
    <property type="component" value="Unassembled WGS sequence"/>
</dbReference>
<dbReference type="PANTHER" id="PTHR39600">
    <property type="entry name" value="PEPTIDASE INHIBITOR I78 FAMILY PROTEIN"/>
    <property type="match status" value="1"/>
</dbReference>
<evidence type="ECO:0000313" key="3">
    <source>
        <dbReference type="Proteomes" id="UP001501706"/>
    </source>
</evidence>